<dbReference type="EMBL" id="AZEB01000005">
    <property type="protein sequence ID" value="KRL22591.1"/>
    <property type="molecule type" value="Genomic_DNA"/>
</dbReference>
<dbReference type="InterPro" id="IPR011050">
    <property type="entry name" value="Pectin_lyase_fold/virulence"/>
</dbReference>
<evidence type="ECO:0008006" key="3">
    <source>
        <dbReference type="Google" id="ProtNLM"/>
    </source>
</evidence>
<organism evidence="1 2">
    <name type="scientific">Lentilactobacillus kisonensis DSM 19906 = JCM 15041</name>
    <dbReference type="NCBI Taxonomy" id="1423766"/>
    <lineage>
        <taxon>Bacteria</taxon>
        <taxon>Bacillati</taxon>
        <taxon>Bacillota</taxon>
        <taxon>Bacilli</taxon>
        <taxon>Lactobacillales</taxon>
        <taxon>Lactobacillaceae</taxon>
        <taxon>Lentilactobacillus</taxon>
    </lineage>
</organism>
<dbReference type="InterPro" id="IPR012334">
    <property type="entry name" value="Pectin_lyas_fold"/>
</dbReference>
<evidence type="ECO:0000313" key="2">
    <source>
        <dbReference type="Proteomes" id="UP000051439"/>
    </source>
</evidence>
<reference evidence="1 2" key="1">
    <citation type="journal article" date="2015" name="Genome Announc.">
        <title>Expanding the biotechnology potential of lactobacilli through comparative genomics of 213 strains and associated genera.</title>
        <authorList>
            <person name="Sun Z."/>
            <person name="Harris H.M."/>
            <person name="McCann A."/>
            <person name="Guo C."/>
            <person name="Argimon S."/>
            <person name="Zhang W."/>
            <person name="Yang X."/>
            <person name="Jeffery I.B."/>
            <person name="Cooney J.C."/>
            <person name="Kagawa T.F."/>
            <person name="Liu W."/>
            <person name="Song Y."/>
            <person name="Salvetti E."/>
            <person name="Wrobel A."/>
            <person name="Rasinkangas P."/>
            <person name="Parkhill J."/>
            <person name="Rea M.C."/>
            <person name="O'Sullivan O."/>
            <person name="Ritari J."/>
            <person name="Douillard F.P."/>
            <person name="Paul Ross R."/>
            <person name="Yang R."/>
            <person name="Briner A.E."/>
            <person name="Felis G.E."/>
            <person name="de Vos W.M."/>
            <person name="Barrangou R."/>
            <person name="Klaenhammer T.R."/>
            <person name="Caufield P.W."/>
            <person name="Cui Y."/>
            <person name="Zhang H."/>
            <person name="O'Toole P.W."/>
        </authorList>
    </citation>
    <scope>NUCLEOTIDE SEQUENCE [LARGE SCALE GENOMIC DNA]</scope>
    <source>
        <strain evidence="1 2">DSM 19906</strain>
    </source>
</reference>
<evidence type="ECO:0000313" key="1">
    <source>
        <dbReference type="EMBL" id="KRL22591.1"/>
    </source>
</evidence>
<comment type="caution">
    <text evidence="1">The sequence shown here is derived from an EMBL/GenBank/DDBJ whole genome shotgun (WGS) entry which is preliminary data.</text>
</comment>
<dbReference type="Pfam" id="PF12541">
    <property type="entry name" value="DUF3737"/>
    <property type="match status" value="1"/>
</dbReference>
<protein>
    <recommendedName>
        <fullName evidence="3">Hydrogenase</fullName>
    </recommendedName>
</protein>
<dbReference type="Gene3D" id="2.160.20.10">
    <property type="entry name" value="Single-stranded right-handed beta-helix, Pectin lyase-like"/>
    <property type="match status" value="1"/>
</dbReference>
<dbReference type="Proteomes" id="UP000051439">
    <property type="component" value="Unassembled WGS sequence"/>
</dbReference>
<dbReference type="SUPFAM" id="SSF51126">
    <property type="entry name" value="Pectin lyase-like"/>
    <property type="match status" value="1"/>
</dbReference>
<dbReference type="InterPro" id="IPR022208">
    <property type="entry name" value="DUF3737"/>
</dbReference>
<gene>
    <name evidence="1" type="ORF">FC98_GL002187</name>
</gene>
<sequence>MTHDLKGELMKQYHNQYFEGERPLFAETNAVIEGTTFGKGESPLKESQSIQLKDAIFTWKYPLWYSRHVQVDHSILETMARSGIWYTHDISINDSAIQAPKIFRRSSGIKLTNDHFANAEETLWNCEDITLNNVQASGDYFGMNSSNIYVDHLNLIGNYVFDGAKNVEVHNSTFVSKDAFWNCENVTIYDSTINGEYLAWNTKNITLINCTIESNQGLCYIDHLKMRNCRLLHTDLAFEYCSNIDAEINSNIMSVKNPLSGRIHAHSIATVILDPTKVNPSQTTIITDDKVQGKETA</sequence>
<keyword evidence="2" id="KW-1185">Reference proteome</keyword>
<dbReference type="AlphaFoldDB" id="A0A0R1NR35"/>
<accession>A0A0R1NR35</accession>
<name>A0A0R1NR35_9LACO</name>
<dbReference type="PATRIC" id="fig|1423766.4.peg.2271"/>
<proteinExistence type="predicted"/>